<organism evidence="6 7">
    <name type="scientific">Streptomyces kaniharaensis</name>
    <dbReference type="NCBI Taxonomy" id="212423"/>
    <lineage>
        <taxon>Bacteria</taxon>
        <taxon>Bacillati</taxon>
        <taxon>Actinomycetota</taxon>
        <taxon>Actinomycetes</taxon>
        <taxon>Kitasatosporales</taxon>
        <taxon>Streptomycetaceae</taxon>
        <taxon>Streptomyces</taxon>
    </lineage>
</organism>
<feature type="signal peptide" evidence="4">
    <location>
        <begin position="1"/>
        <end position="23"/>
    </location>
</feature>
<comment type="caution">
    <text evidence="6">The sequence shown here is derived from an EMBL/GenBank/DDBJ whole genome shotgun (WGS) entry which is preliminary data.</text>
</comment>
<dbReference type="Proteomes" id="UP000450000">
    <property type="component" value="Unassembled WGS sequence"/>
</dbReference>
<evidence type="ECO:0000256" key="4">
    <source>
        <dbReference type="SAM" id="SignalP"/>
    </source>
</evidence>
<comment type="similarity">
    <text evidence="1">Belongs to the peptidase S33 family.</text>
</comment>
<protein>
    <submittedName>
        <fullName evidence="6">Alpha/beta hydrolase</fullName>
    </submittedName>
</protein>
<dbReference type="InterPro" id="IPR029058">
    <property type="entry name" value="AB_hydrolase_fold"/>
</dbReference>
<keyword evidence="4" id="KW-0732">Signal</keyword>
<dbReference type="OrthoDB" id="4006962at2"/>
<keyword evidence="2 6" id="KW-0378">Hydrolase</keyword>
<evidence type="ECO:0000256" key="3">
    <source>
        <dbReference type="SAM" id="MobiDB-lite"/>
    </source>
</evidence>
<dbReference type="EMBL" id="WBOF01000001">
    <property type="protein sequence ID" value="MQS11675.1"/>
    <property type="molecule type" value="Genomic_DNA"/>
</dbReference>
<dbReference type="RefSeq" id="WP_153465816.1">
    <property type="nucleotide sequence ID" value="NZ_WBOF01000001.1"/>
</dbReference>
<accession>A0A6N7KLM6</accession>
<evidence type="ECO:0000313" key="7">
    <source>
        <dbReference type="Proteomes" id="UP000450000"/>
    </source>
</evidence>
<reference evidence="6 7" key="1">
    <citation type="submission" date="2019-09" db="EMBL/GenBank/DDBJ databases">
        <title>Genome Sequences of Streptomyces kaniharaensis ATCC 21070.</title>
        <authorList>
            <person name="Zhu W."/>
            <person name="De Crecy-Lagard V."/>
            <person name="Richards N.G."/>
        </authorList>
    </citation>
    <scope>NUCLEOTIDE SEQUENCE [LARGE SCALE GENOMIC DNA]</scope>
    <source>
        <strain evidence="6 7">SF-557</strain>
    </source>
</reference>
<dbReference type="InterPro" id="IPR013595">
    <property type="entry name" value="Pept_S33_TAP-like_C"/>
</dbReference>
<feature type="domain" description="Peptidase S33 tripeptidyl aminopeptidase-like C-terminal" evidence="5">
    <location>
        <begin position="435"/>
        <end position="523"/>
    </location>
</feature>
<dbReference type="SUPFAM" id="SSF53474">
    <property type="entry name" value="alpha/beta-Hydrolases"/>
    <property type="match status" value="1"/>
</dbReference>
<evidence type="ECO:0000256" key="2">
    <source>
        <dbReference type="ARBA" id="ARBA00022801"/>
    </source>
</evidence>
<feature type="chain" id="PRO_5038525382" evidence="4">
    <location>
        <begin position="24"/>
        <end position="526"/>
    </location>
</feature>
<dbReference type="InterPro" id="IPR051601">
    <property type="entry name" value="Serine_prot/Carboxylest_S33"/>
</dbReference>
<dbReference type="Pfam" id="PF08386">
    <property type="entry name" value="Abhydrolase_4"/>
    <property type="match status" value="1"/>
</dbReference>
<feature type="region of interest" description="Disordered" evidence="3">
    <location>
        <begin position="29"/>
        <end position="50"/>
    </location>
</feature>
<dbReference type="AlphaFoldDB" id="A0A6N7KLM6"/>
<dbReference type="Gene3D" id="3.40.50.1820">
    <property type="entry name" value="alpha/beta hydrolase"/>
    <property type="match status" value="1"/>
</dbReference>
<sequence>MIPRFRRHALPALAAALAVALPAGCTGPSGPGAGRAGAGEASRPPLSERVSATAAPALRALYDQRIPWKPCADDVNADPNGPVVQCATLKVPLDYTDPGGETIDVALARMPAADPGRRIGSLLLNPGGPGNSGVDMVRWGWRSYQGPLHDRFDLVGFDPRGAGRTTPVACLDDRTRDEWTSTDDPAYDHGRILADACRAKDARMLPYLGTRNTARDLDVLRGALGDRKLDFLGLSYGTYLGALYAEEFPDRTGRLVLDGAVERGTDLVHLNAEQAAATETAFRAFAADCATAEDSCPLGTDPAAAPQRLADFLDGLDERPLRADRGRLLTATLGWNATLNVLYDGHRSWERLRTALEPALTRRDADDLLKLADSANGRDEQGHFDTSADAYTAIHCADAPLAPTEAELSSALADLADRAPLVGRHDTRAVLLDPDCRSWPFRSPEHPHTVKAPGSAPILVVGSTGDPVTPYVWAQRMAAGLEHGVLLTRDGDGHTAYDKSGCVRAAVTAFLVDGRLPGAGTRCPSD</sequence>
<gene>
    <name evidence="6" type="ORF">F7Q99_05065</name>
</gene>
<dbReference type="PANTHER" id="PTHR43248:SF30">
    <property type="entry name" value="AB HYDROLASE-1 DOMAIN-CONTAINING PROTEIN"/>
    <property type="match status" value="1"/>
</dbReference>
<proteinExistence type="inferred from homology"/>
<evidence type="ECO:0000259" key="5">
    <source>
        <dbReference type="Pfam" id="PF08386"/>
    </source>
</evidence>
<keyword evidence="7" id="KW-1185">Reference proteome</keyword>
<evidence type="ECO:0000313" key="6">
    <source>
        <dbReference type="EMBL" id="MQS11675.1"/>
    </source>
</evidence>
<name>A0A6N7KLM6_9ACTN</name>
<dbReference type="GO" id="GO:0016787">
    <property type="term" value="F:hydrolase activity"/>
    <property type="evidence" value="ECO:0007669"/>
    <property type="project" value="UniProtKB-KW"/>
</dbReference>
<evidence type="ECO:0000256" key="1">
    <source>
        <dbReference type="ARBA" id="ARBA00010088"/>
    </source>
</evidence>
<dbReference type="PANTHER" id="PTHR43248">
    <property type="entry name" value="2-SUCCINYL-6-HYDROXY-2,4-CYCLOHEXADIENE-1-CARBOXYLATE SYNTHASE"/>
    <property type="match status" value="1"/>
</dbReference>